<proteinExistence type="predicted"/>
<gene>
    <name evidence="2" type="ORF">Z968_03925</name>
</gene>
<sequence length="151" mass="17774">MKLAEALILRADLQKKIQQLRVRLINNCKVQEGDEPYEKPEDLLLELDTTMNELTKLIQNINKTNSNIEFDENISLADVLSIRDSILNKRNILNELIQQSVVKQDRYSTSEVKFYSTIDIKKYQKELDNLSKEYRELDTKIQSKNWTIDLI</sequence>
<organism evidence="2 3">
    <name type="scientific">Clostridium novyi A str. 4552</name>
    <dbReference type="NCBI Taxonomy" id="1444289"/>
    <lineage>
        <taxon>Bacteria</taxon>
        <taxon>Bacillati</taxon>
        <taxon>Bacillota</taxon>
        <taxon>Clostridia</taxon>
        <taxon>Eubacteriales</taxon>
        <taxon>Clostridiaceae</taxon>
        <taxon>Clostridium</taxon>
    </lineage>
</organism>
<dbReference type="CDD" id="cd12208">
    <property type="entry name" value="DIP1984-like"/>
    <property type="match status" value="1"/>
</dbReference>
<dbReference type="OrthoDB" id="3730241at2"/>
<dbReference type="RefSeq" id="WP_039253581.1">
    <property type="nucleotide sequence ID" value="NZ_JENJ01000012.1"/>
</dbReference>
<dbReference type="Pfam" id="PF20935">
    <property type="entry name" value="DUF6847"/>
    <property type="match status" value="1"/>
</dbReference>
<reference evidence="2 3" key="1">
    <citation type="submission" date="2014-01" db="EMBL/GenBank/DDBJ databases">
        <title>Plasmidome dynamics in the species complex Clostridium novyi sensu lato converts strains of independent lineages into distinctly different pathogens.</title>
        <authorList>
            <person name="Skarin H."/>
            <person name="Segerman B."/>
        </authorList>
    </citation>
    <scope>NUCLEOTIDE SEQUENCE [LARGE SCALE GENOMIC DNA]</scope>
    <source>
        <strain evidence="2 3">4552</strain>
    </source>
</reference>
<evidence type="ECO:0000313" key="3">
    <source>
        <dbReference type="Proteomes" id="UP000030012"/>
    </source>
</evidence>
<dbReference type="Gene3D" id="6.10.320.10">
    <property type="match status" value="1"/>
</dbReference>
<protein>
    <recommendedName>
        <fullName evidence="4">Septicolysin</fullName>
    </recommendedName>
</protein>
<dbReference type="InterPro" id="IPR047741">
    <property type="entry name" value="DIP1984-like"/>
</dbReference>
<evidence type="ECO:0008006" key="4">
    <source>
        <dbReference type="Google" id="ProtNLM"/>
    </source>
</evidence>
<keyword evidence="1" id="KW-0175">Coiled coil</keyword>
<feature type="coiled-coil region" evidence="1">
    <location>
        <begin position="3"/>
        <end position="67"/>
    </location>
</feature>
<dbReference type="Proteomes" id="UP000030012">
    <property type="component" value="Unassembled WGS sequence"/>
</dbReference>
<dbReference type="NCBIfam" id="NF038048">
    <property type="entry name" value="DIP1984_fam"/>
    <property type="match status" value="1"/>
</dbReference>
<name>A0A0A0I9R6_CLONO</name>
<dbReference type="EMBL" id="JENJ01000012">
    <property type="protein sequence ID" value="KGM97268.1"/>
    <property type="molecule type" value="Genomic_DNA"/>
</dbReference>
<evidence type="ECO:0000256" key="1">
    <source>
        <dbReference type="SAM" id="Coils"/>
    </source>
</evidence>
<comment type="caution">
    <text evidence="2">The sequence shown here is derived from an EMBL/GenBank/DDBJ whole genome shotgun (WGS) entry which is preliminary data.</text>
</comment>
<dbReference type="AlphaFoldDB" id="A0A0A0I9R6"/>
<evidence type="ECO:0000313" key="2">
    <source>
        <dbReference type="EMBL" id="KGM97268.1"/>
    </source>
</evidence>
<accession>A0A0A0I9R6</accession>